<accession>A0AC59Y1P2</accession>
<protein>
    <submittedName>
        <fullName evidence="1">Uncharacterized protein</fullName>
    </submittedName>
</protein>
<evidence type="ECO:0000313" key="1">
    <source>
        <dbReference type="EMBL" id="CAM9290327.1"/>
    </source>
</evidence>
<dbReference type="Proteomes" id="UP001162501">
    <property type="component" value="Chromosome 1"/>
</dbReference>
<evidence type="ECO:0000313" key="2">
    <source>
        <dbReference type="Proteomes" id="UP001162501"/>
    </source>
</evidence>
<sequence>MVRWVTLCPLRGGFARGAAIWNWSGGPLPSRSAQGAIHIPFPPQVGHIPRQAPRFPREDAGGRDAPRLGEEGREGAMAIVLMELRTSSRSRSATERRGARAPQPAEPVRSLEGQLPEGALLSTDGHSEGWGAYSNTYMRNLEKRETLAKIKDSTPSVKEGKVIGSKLSTLFWLKLSDVNKM</sequence>
<organism evidence="1 2">
    <name type="scientific">Rangifer tarandus platyrhynchus</name>
    <name type="common">Svalbard reindeer</name>
    <dbReference type="NCBI Taxonomy" id="3082113"/>
    <lineage>
        <taxon>Eukaryota</taxon>
        <taxon>Metazoa</taxon>
        <taxon>Chordata</taxon>
        <taxon>Craniata</taxon>
        <taxon>Vertebrata</taxon>
        <taxon>Euteleostomi</taxon>
        <taxon>Mammalia</taxon>
        <taxon>Eutheria</taxon>
        <taxon>Laurasiatheria</taxon>
        <taxon>Artiodactyla</taxon>
        <taxon>Ruminantia</taxon>
        <taxon>Pecora</taxon>
        <taxon>Cervidae</taxon>
        <taxon>Odocoileinae</taxon>
        <taxon>Rangifer</taxon>
    </lineage>
</organism>
<reference evidence="1" key="2">
    <citation type="submission" date="2025-03" db="EMBL/GenBank/DDBJ databases">
        <authorList>
            <consortium name="ELIXIR-Norway"/>
            <consortium name="Elixir Norway"/>
        </authorList>
    </citation>
    <scope>NUCLEOTIDE SEQUENCE</scope>
</reference>
<reference evidence="1" key="1">
    <citation type="submission" date="2023-05" db="EMBL/GenBank/DDBJ databases">
        <authorList>
            <consortium name="ELIXIR-Norway"/>
        </authorList>
    </citation>
    <scope>NUCLEOTIDE SEQUENCE</scope>
</reference>
<proteinExistence type="predicted"/>
<dbReference type="EMBL" id="OX596085">
    <property type="protein sequence ID" value="CAM9290327.1"/>
    <property type="molecule type" value="Genomic_DNA"/>
</dbReference>
<name>A0AC59Y1P2_RANTA</name>
<gene>
    <name evidence="1" type="ORF">MRATA1EN22A_LOCUS499</name>
</gene>